<accession>A0AA86Q0R8</accession>
<dbReference type="AlphaFoldDB" id="A0AA86Q0R8"/>
<gene>
    <name evidence="1" type="ORF">HINF_LOCUS37266</name>
    <name evidence="2" type="ORF">HINF_LOCUS54346</name>
</gene>
<evidence type="ECO:0000313" key="1">
    <source>
        <dbReference type="EMBL" id="CAI9949621.1"/>
    </source>
</evidence>
<dbReference type="EMBL" id="CAXDID020000282">
    <property type="protein sequence ID" value="CAL6070209.1"/>
    <property type="molecule type" value="Genomic_DNA"/>
</dbReference>
<dbReference type="Proteomes" id="UP001642409">
    <property type="component" value="Unassembled WGS sequence"/>
</dbReference>
<keyword evidence="3" id="KW-1185">Reference proteome</keyword>
<reference evidence="1" key="1">
    <citation type="submission" date="2023-06" db="EMBL/GenBank/DDBJ databases">
        <authorList>
            <person name="Kurt Z."/>
        </authorList>
    </citation>
    <scope>NUCLEOTIDE SEQUENCE</scope>
</reference>
<evidence type="ECO:0000313" key="2">
    <source>
        <dbReference type="EMBL" id="CAL6070209.1"/>
    </source>
</evidence>
<reference evidence="2 3" key="2">
    <citation type="submission" date="2024-07" db="EMBL/GenBank/DDBJ databases">
        <authorList>
            <person name="Akdeniz Z."/>
        </authorList>
    </citation>
    <scope>NUCLEOTIDE SEQUENCE [LARGE SCALE GENOMIC DNA]</scope>
</reference>
<organism evidence="1">
    <name type="scientific">Hexamita inflata</name>
    <dbReference type="NCBI Taxonomy" id="28002"/>
    <lineage>
        <taxon>Eukaryota</taxon>
        <taxon>Metamonada</taxon>
        <taxon>Diplomonadida</taxon>
        <taxon>Hexamitidae</taxon>
        <taxon>Hexamitinae</taxon>
        <taxon>Hexamita</taxon>
    </lineage>
</organism>
<sequence length="120" mass="14052">MGDFLYNFEHLTSVRQKQFSFNHIGPTYRDKKDQNGNPLKIIPIIIGKNLTIHQKSLQFLEELRVNFETIYEEIGYIDKYLSNTPSRAYVQKESSPTGRKTQRDRCREIQCQPLCLPSGQ</sequence>
<proteinExistence type="predicted"/>
<name>A0AA86Q0R8_9EUKA</name>
<dbReference type="EMBL" id="CATOUU010000802">
    <property type="protein sequence ID" value="CAI9949621.1"/>
    <property type="molecule type" value="Genomic_DNA"/>
</dbReference>
<protein>
    <submittedName>
        <fullName evidence="2">Hypothetical_protein</fullName>
    </submittedName>
</protein>
<evidence type="ECO:0000313" key="3">
    <source>
        <dbReference type="Proteomes" id="UP001642409"/>
    </source>
</evidence>
<comment type="caution">
    <text evidence="1">The sequence shown here is derived from an EMBL/GenBank/DDBJ whole genome shotgun (WGS) entry which is preliminary data.</text>
</comment>